<dbReference type="Pfam" id="PF15479">
    <property type="entry name" value="DUF4639"/>
    <property type="match status" value="1"/>
</dbReference>
<comment type="caution">
    <text evidence="2">The sequence shown here is derived from an EMBL/GenBank/DDBJ whole genome shotgun (WGS) entry which is preliminary data.</text>
</comment>
<name>A0A5N4D837_CAMDR</name>
<sequence>MDAACKSYLERQCIPYAVNRARETILQMGQMRFMPWDEGEPHLAEDPTWAEDEEPSPCPTDTWARGSRARAVRALLGGTEEEPRQ</sequence>
<dbReference type="Proteomes" id="UP000299084">
    <property type="component" value="Unassembled WGS sequence"/>
</dbReference>
<keyword evidence="3" id="KW-1185">Reference proteome</keyword>
<organism evidence="2 3">
    <name type="scientific">Camelus dromedarius</name>
    <name type="common">Dromedary</name>
    <name type="synonym">Arabian camel</name>
    <dbReference type="NCBI Taxonomy" id="9838"/>
    <lineage>
        <taxon>Eukaryota</taxon>
        <taxon>Metazoa</taxon>
        <taxon>Chordata</taxon>
        <taxon>Craniata</taxon>
        <taxon>Vertebrata</taxon>
        <taxon>Euteleostomi</taxon>
        <taxon>Mammalia</taxon>
        <taxon>Eutheria</taxon>
        <taxon>Laurasiatheria</taxon>
        <taxon>Artiodactyla</taxon>
        <taxon>Tylopoda</taxon>
        <taxon>Camelidae</taxon>
        <taxon>Camelus</taxon>
    </lineage>
</organism>
<dbReference type="InterPro" id="IPR028042">
    <property type="entry name" value="DUF4639"/>
</dbReference>
<dbReference type="PANTHER" id="PTHR34438:SF1">
    <property type="entry name" value="CHROMOSOME 2 OPEN READING FRAME 81"/>
    <property type="match status" value="1"/>
</dbReference>
<dbReference type="EMBL" id="JWIN03000015">
    <property type="protein sequence ID" value="KAB1267313.1"/>
    <property type="molecule type" value="Genomic_DNA"/>
</dbReference>
<proteinExistence type="predicted"/>
<evidence type="ECO:0000256" key="1">
    <source>
        <dbReference type="SAM" id="MobiDB-lite"/>
    </source>
</evidence>
<evidence type="ECO:0000313" key="3">
    <source>
        <dbReference type="Proteomes" id="UP000299084"/>
    </source>
</evidence>
<feature type="region of interest" description="Disordered" evidence="1">
    <location>
        <begin position="37"/>
        <end position="63"/>
    </location>
</feature>
<protein>
    <submittedName>
        <fullName evidence="2">Uncharacterized protein</fullName>
    </submittedName>
</protein>
<accession>A0A5N4D837</accession>
<reference evidence="2 3" key="1">
    <citation type="journal article" date="2019" name="Mol. Ecol. Resour.">
        <title>Improving Illumina assemblies with Hi-C and long reads: an example with the North African dromedary.</title>
        <authorList>
            <person name="Elbers J.P."/>
            <person name="Rogers M.F."/>
            <person name="Perelman P.L."/>
            <person name="Proskuryakova A.A."/>
            <person name="Serdyukova N.A."/>
            <person name="Johnson W.E."/>
            <person name="Horin P."/>
            <person name="Corander J."/>
            <person name="Murphy D."/>
            <person name="Burger P.A."/>
        </authorList>
    </citation>
    <scope>NUCLEOTIDE SEQUENCE [LARGE SCALE GENOMIC DNA]</scope>
    <source>
        <strain evidence="2">Drom800</strain>
        <tissue evidence="2">Blood</tissue>
    </source>
</reference>
<dbReference type="AlphaFoldDB" id="A0A5N4D837"/>
<feature type="non-terminal residue" evidence="2">
    <location>
        <position position="85"/>
    </location>
</feature>
<evidence type="ECO:0000313" key="2">
    <source>
        <dbReference type="EMBL" id="KAB1267313.1"/>
    </source>
</evidence>
<gene>
    <name evidence="2" type="ORF">Cadr_000018399</name>
</gene>
<dbReference type="PANTHER" id="PTHR34438">
    <property type="entry name" value="SI:DKEY-97L20.6"/>
    <property type="match status" value="1"/>
</dbReference>